<evidence type="ECO:0000313" key="1">
    <source>
        <dbReference type="EMBL" id="OMG52612.1"/>
    </source>
</evidence>
<accession>A0A1R1I1J1</accession>
<dbReference type="AlphaFoldDB" id="A0A1R1I1J1"/>
<dbReference type="STRING" id="418702.BJN45_15175"/>
<protein>
    <recommendedName>
        <fullName evidence="3">Phosphoglycerate mutase</fullName>
    </recommendedName>
</protein>
<proteinExistence type="predicted"/>
<dbReference type="EMBL" id="MTHD01000005">
    <property type="protein sequence ID" value="OMG52612.1"/>
    <property type="molecule type" value="Genomic_DNA"/>
</dbReference>
<dbReference type="InterPro" id="IPR016631">
    <property type="entry name" value="Regulatory_RpfE"/>
</dbReference>
<reference evidence="1 2" key="1">
    <citation type="submission" date="2016-10" db="EMBL/GenBank/DDBJ databases">
        <title>Alkaliphiles isolated from bioreactors.</title>
        <authorList>
            <person name="Salah Z."/>
            <person name="Rout S.P."/>
            <person name="Humphreys P.N."/>
        </authorList>
    </citation>
    <scope>NUCLEOTIDE SEQUENCE [LARGE SCALE GENOMIC DNA]</scope>
    <source>
        <strain evidence="1 2">ZS02</strain>
    </source>
</reference>
<evidence type="ECO:0008006" key="3">
    <source>
        <dbReference type="Google" id="ProtNLM"/>
    </source>
</evidence>
<dbReference type="PIRSF" id="PIRSF015283">
    <property type="entry name" value="Regulatory_RpfE"/>
    <property type="match status" value="1"/>
</dbReference>
<dbReference type="OrthoDB" id="5295974at2"/>
<name>A0A1R1I1J1_9RHOO</name>
<comment type="caution">
    <text evidence="1">The sequence shown here is derived from an EMBL/GenBank/DDBJ whole genome shotgun (WGS) entry which is preliminary data.</text>
</comment>
<sequence>MRLTLLVPELIWPEPGDQLTLDKLPAPGFEWLDGHAAFLRSTPVSFEKSLLDLFGLPTGEPAVFRRLGETGAVAEDGHWLCADPVHLRFHHERIVLADAGAFDIDDGEAQLLVAALNAEFADIGVFHAATARRWYLRLHAAVDHVAEPLSAVAGRRMDSELQDKTSPLHRWLNEVQMFLHLHPVNAARASAGKPAINSLWLWGAGTAGQPAGAVDALFADDPLAIGLGRAAGIAVQPRPASLADVLDSRAQTPLVVLDQLLPTILYENPENWRQTFADLENHWFAPLRGQLGKTVKNLDIVAPTIYGRLQWTISGGERWKFWKKGRSPAVIANALAATAPEGKPS</sequence>
<dbReference type="Proteomes" id="UP000187526">
    <property type="component" value="Unassembled WGS sequence"/>
</dbReference>
<gene>
    <name evidence="1" type="ORF">BJN45_15175</name>
</gene>
<organism evidence="1 2">
    <name type="scientific">Azonexus hydrophilus</name>
    <dbReference type="NCBI Taxonomy" id="418702"/>
    <lineage>
        <taxon>Bacteria</taxon>
        <taxon>Pseudomonadati</taxon>
        <taxon>Pseudomonadota</taxon>
        <taxon>Betaproteobacteria</taxon>
        <taxon>Rhodocyclales</taxon>
        <taxon>Azonexaceae</taxon>
        <taxon>Azonexus</taxon>
    </lineage>
</organism>
<keyword evidence="2" id="KW-1185">Reference proteome</keyword>
<dbReference type="RefSeq" id="WP_076096691.1">
    <property type="nucleotide sequence ID" value="NZ_MTHD01000005.1"/>
</dbReference>
<evidence type="ECO:0000313" key="2">
    <source>
        <dbReference type="Proteomes" id="UP000187526"/>
    </source>
</evidence>